<feature type="disulfide bond" evidence="17">
    <location>
        <begin position="125"/>
        <end position="325"/>
    </location>
</feature>
<feature type="disulfide bond" evidence="17">
    <location>
        <begin position="37"/>
        <end position="119"/>
    </location>
</feature>
<dbReference type="InterPro" id="IPR019793">
    <property type="entry name" value="Peroxidases_heam-ligand_BS"/>
</dbReference>
<dbReference type="GO" id="GO:0046872">
    <property type="term" value="F:metal ion binding"/>
    <property type="evidence" value="ECO:0007669"/>
    <property type="project" value="UniProtKB-UniRule"/>
</dbReference>
<feature type="binding site" evidence="15">
    <location>
        <position position="198"/>
    </location>
    <ligand>
        <name>Ca(2+)</name>
        <dbReference type="ChEBI" id="CHEBI:29108"/>
        <label>2</label>
    </ligand>
</feature>
<feature type="signal peptide" evidence="18">
    <location>
        <begin position="1"/>
        <end position="26"/>
    </location>
</feature>
<dbReference type="GO" id="GO:0006979">
    <property type="term" value="P:response to oxidative stress"/>
    <property type="evidence" value="ECO:0007669"/>
    <property type="project" value="UniProtKB-UniRule"/>
</dbReference>
<keyword evidence="6 18" id="KW-0575">Peroxidase</keyword>
<dbReference type="OrthoDB" id="2113341at2759"/>
<feature type="domain" description="Plant heme peroxidase family profile" evidence="19">
    <location>
        <begin position="27"/>
        <end position="329"/>
    </location>
</feature>
<feature type="binding site" evidence="15">
    <location>
        <position position="69"/>
    </location>
    <ligand>
        <name>Ca(2+)</name>
        <dbReference type="ChEBI" id="CHEBI:29108"/>
        <label>1</label>
    </ligand>
</feature>
<keyword evidence="10 15" id="KW-0408">Iron</keyword>
<evidence type="ECO:0000256" key="8">
    <source>
        <dbReference type="ARBA" id="ARBA00022723"/>
    </source>
</evidence>
<dbReference type="InterPro" id="IPR002016">
    <property type="entry name" value="Haem_peroxidase"/>
</dbReference>
<dbReference type="PANTHER" id="PTHR31517">
    <property type="match status" value="1"/>
</dbReference>
<keyword evidence="9 18" id="KW-0560">Oxidoreductase</keyword>
<dbReference type="RefSeq" id="XP_021855803.1">
    <property type="nucleotide sequence ID" value="XM_022000111.2"/>
</dbReference>
<dbReference type="EC" id="1.11.1.7" evidence="4 18"/>
<evidence type="ECO:0000256" key="18">
    <source>
        <dbReference type="RuleBase" id="RU362060"/>
    </source>
</evidence>
<comment type="cofactor">
    <cofactor evidence="15 18">
        <name>Ca(2+)</name>
        <dbReference type="ChEBI" id="CHEBI:29108"/>
    </cofactor>
    <text evidence="15 18">Binds 2 calcium ions per subunit.</text>
</comment>
<feature type="disulfide bond" evidence="17">
    <location>
        <begin position="204"/>
        <end position="236"/>
    </location>
</feature>
<feature type="site" description="Transition state stabilizer" evidence="16">
    <location>
        <position position="64"/>
    </location>
</feature>
<dbReference type="FunFam" id="1.10.520.10:FF:000008">
    <property type="entry name" value="Peroxidase"/>
    <property type="match status" value="1"/>
</dbReference>
<keyword evidence="18" id="KW-0732">Signal</keyword>
<comment type="similarity">
    <text evidence="3">Belongs to the peroxidase family. Ascorbate peroxidase subfamily.</text>
</comment>
<evidence type="ECO:0000256" key="5">
    <source>
        <dbReference type="ARBA" id="ARBA00022525"/>
    </source>
</evidence>
<dbReference type="Proteomes" id="UP000813463">
    <property type="component" value="Chromosome 1"/>
</dbReference>
<gene>
    <name evidence="21" type="primary">LOC110795129</name>
</gene>
<name>A0A9R0K2Y5_SPIOL</name>
<feature type="disulfide bond" evidence="17">
    <location>
        <begin position="70"/>
        <end position="75"/>
    </location>
</feature>
<evidence type="ECO:0000313" key="20">
    <source>
        <dbReference type="Proteomes" id="UP000813463"/>
    </source>
</evidence>
<dbReference type="GO" id="GO:0042744">
    <property type="term" value="P:hydrogen peroxide catabolic process"/>
    <property type="evidence" value="ECO:0007669"/>
    <property type="project" value="UniProtKB-KW"/>
</dbReference>
<accession>A0A9R0K2Y5</accession>
<dbReference type="KEGG" id="soe:110795129"/>
<evidence type="ECO:0000256" key="17">
    <source>
        <dbReference type="PIRSR" id="PIRSR600823-5"/>
    </source>
</evidence>
<dbReference type="InterPro" id="IPR010255">
    <property type="entry name" value="Haem_peroxidase_sf"/>
</dbReference>
<dbReference type="Pfam" id="PF00141">
    <property type="entry name" value="peroxidase"/>
    <property type="match status" value="1"/>
</dbReference>
<dbReference type="FunFam" id="1.10.420.10:FF:000001">
    <property type="entry name" value="Peroxidase"/>
    <property type="match status" value="1"/>
</dbReference>
<evidence type="ECO:0000313" key="21">
    <source>
        <dbReference type="RefSeq" id="XP_021855803.1"/>
    </source>
</evidence>
<protein>
    <recommendedName>
        <fullName evidence="4 18">Peroxidase</fullName>
        <ecNumber evidence="4 18">1.11.1.7</ecNumber>
    </recommendedName>
</protein>
<comment type="subcellular location">
    <subcellularLocation>
        <location evidence="18">Secreted</location>
    </subcellularLocation>
</comment>
<evidence type="ECO:0000256" key="6">
    <source>
        <dbReference type="ARBA" id="ARBA00022559"/>
    </source>
</evidence>
<evidence type="ECO:0000256" key="14">
    <source>
        <dbReference type="PIRSR" id="PIRSR600823-2"/>
    </source>
</evidence>
<evidence type="ECO:0000256" key="2">
    <source>
        <dbReference type="ARBA" id="ARBA00002322"/>
    </source>
</evidence>
<sequence>METTCILFLLITVLSLLIISPNHCSAQLKRDYYRNSCPNVESIVRNAVKKKIQETFVTGPATLRLFFHDCFIQGCDASVILASRNGDAEKDAEDDLSLAGDGFDTVIKAKEAVEKVAECKNKVSCADILALATRDVIVLSGGPNYGVELGRKDGRISTKASVGGHLPLARFNYKQLVNMFASHGLSQVDLIALSGAHTMGFSHCSQFTKRIYNYSNQKSIDPTLDQAFAKQLQQECPRNVDPRVAIPLDHTSPLRFDNSYYKNLQQGKGLLASDQALYTTRKSKRVVNAFAFNNTLFERVFVSAITRLGRVGVKTGNQGEIRLDCRVVNS</sequence>
<dbReference type="PANTHER" id="PTHR31517:SF48">
    <property type="entry name" value="PEROXIDASE 16-RELATED"/>
    <property type="match status" value="1"/>
</dbReference>
<dbReference type="InterPro" id="IPR000823">
    <property type="entry name" value="Peroxidase_pln"/>
</dbReference>
<keyword evidence="8 15" id="KW-0479">Metal-binding</keyword>
<evidence type="ECO:0000256" key="11">
    <source>
        <dbReference type="ARBA" id="ARBA00023157"/>
    </source>
</evidence>
<keyword evidence="15 18" id="KW-0106">Calcium</keyword>
<organism evidence="20 21">
    <name type="scientific">Spinacia oleracea</name>
    <name type="common">Spinach</name>
    <dbReference type="NCBI Taxonomy" id="3562"/>
    <lineage>
        <taxon>Eukaryota</taxon>
        <taxon>Viridiplantae</taxon>
        <taxon>Streptophyta</taxon>
        <taxon>Embryophyta</taxon>
        <taxon>Tracheophyta</taxon>
        <taxon>Spermatophyta</taxon>
        <taxon>Magnoliopsida</taxon>
        <taxon>eudicotyledons</taxon>
        <taxon>Gunneridae</taxon>
        <taxon>Pentapetalae</taxon>
        <taxon>Caryophyllales</taxon>
        <taxon>Chenopodiaceae</taxon>
        <taxon>Chenopodioideae</taxon>
        <taxon>Anserineae</taxon>
        <taxon>Spinacia</taxon>
    </lineage>
</organism>
<dbReference type="SUPFAM" id="SSF48113">
    <property type="entry name" value="Heme-dependent peroxidases"/>
    <property type="match status" value="1"/>
</dbReference>
<dbReference type="PROSITE" id="PS50873">
    <property type="entry name" value="PEROXIDASE_4"/>
    <property type="match status" value="1"/>
</dbReference>
<dbReference type="Gene3D" id="1.10.520.10">
    <property type="match status" value="1"/>
</dbReference>
<dbReference type="PRINTS" id="PR00458">
    <property type="entry name" value="PEROXIDASE"/>
</dbReference>
<keyword evidence="5 18" id="KW-0964">Secreted</keyword>
<evidence type="ECO:0000256" key="1">
    <source>
        <dbReference type="ARBA" id="ARBA00000189"/>
    </source>
</evidence>
<evidence type="ECO:0000256" key="16">
    <source>
        <dbReference type="PIRSR" id="PIRSR600823-4"/>
    </source>
</evidence>
<feature type="binding site" evidence="15">
    <location>
        <position position="78"/>
    </location>
    <ligand>
        <name>Ca(2+)</name>
        <dbReference type="ChEBI" id="CHEBI:29108"/>
        <label>1</label>
    </ligand>
</feature>
<feature type="binding site" evidence="15">
    <location>
        <position position="89"/>
    </location>
    <ligand>
        <name>Ca(2+)</name>
        <dbReference type="ChEBI" id="CHEBI:29108"/>
        <label>1</label>
    </ligand>
</feature>
<feature type="binding site" evidence="15">
    <location>
        <position position="74"/>
    </location>
    <ligand>
        <name>Ca(2+)</name>
        <dbReference type="ChEBI" id="CHEBI:29108"/>
        <label>1</label>
    </ligand>
</feature>
<feature type="binding site" evidence="15">
    <location>
        <position position="257"/>
    </location>
    <ligand>
        <name>Ca(2+)</name>
        <dbReference type="ChEBI" id="CHEBI:29108"/>
        <label>2</label>
    </ligand>
</feature>
<dbReference type="GeneID" id="110795129"/>
<dbReference type="InterPro" id="IPR019794">
    <property type="entry name" value="Peroxidases_AS"/>
</dbReference>
<evidence type="ECO:0000256" key="3">
    <source>
        <dbReference type="ARBA" id="ARBA00006873"/>
    </source>
</evidence>
<keyword evidence="11 17" id="KW-1015">Disulfide bond</keyword>
<evidence type="ECO:0000256" key="7">
    <source>
        <dbReference type="ARBA" id="ARBA00022617"/>
    </source>
</evidence>
<reference evidence="20" key="1">
    <citation type="journal article" date="2021" name="Nat. Commun.">
        <title>Genomic analyses provide insights into spinach domestication and the genetic basis of agronomic traits.</title>
        <authorList>
            <person name="Cai X."/>
            <person name="Sun X."/>
            <person name="Xu C."/>
            <person name="Sun H."/>
            <person name="Wang X."/>
            <person name="Ge C."/>
            <person name="Zhang Z."/>
            <person name="Wang Q."/>
            <person name="Fei Z."/>
            <person name="Jiao C."/>
            <person name="Wang Q."/>
        </authorList>
    </citation>
    <scope>NUCLEOTIDE SEQUENCE [LARGE SCALE GENOMIC DNA]</scope>
    <source>
        <strain evidence="20">cv. Varoflay</strain>
    </source>
</reference>
<comment type="catalytic activity">
    <reaction evidence="1 18">
        <text>2 a phenolic donor + H2O2 = 2 a phenolic radical donor + 2 H2O</text>
        <dbReference type="Rhea" id="RHEA:56136"/>
        <dbReference type="ChEBI" id="CHEBI:15377"/>
        <dbReference type="ChEBI" id="CHEBI:16240"/>
        <dbReference type="ChEBI" id="CHEBI:139520"/>
        <dbReference type="ChEBI" id="CHEBI:139521"/>
        <dbReference type="EC" id="1.11.1.7"/>
    </reaction>
</comment>
<dbReference type="AlphaFoldDB" id="A0A9R0K2Y5"/>
<feature type="binding site" evidence="15">
    <location>
        <position position="76"/>
    </location>
    <ligand>
        <name>Ca(2+)</name>
        <dbReference type="ChEBI" id="CHEBI:29108"/>
        <label>1</label>
    </ligand>
</feature>
<feature type="chain" id="PRO_5040547405" description="Peroxidase" evidence="18">
    <location>
        <begin position="27"/>
        <end position="330"/>
    </location>
</feature>
<dbReference type="GO" id="GO:0140825">
    <property type="term" value="F:lactoperoxidase activity"/>
    <property type="evidence" value="ECO:0007669"/>
    <property type="project" value="UniProtKB-EC"/>
</dbReference>
<dbReference type="GO" id="GO:0005576">
    <property type="term" value="C:extracellular region"/>
    <property type="evidence" value="ECO:0007669"/>
    <property type="project" value="UniProtKB-SubCell"/>
</dbReference>
<dbReference type="GO" id="GO:0020037">
    <property type="term" value="F:heme binding"/>
    <property type="evidence" value="ECO:0007669"/>
    <property type="project" value="UniProtKB-UniRule"/>
</dbReference>
<dbReference type="InterPro" id="IPR033905">
    <property type="entry name" value="Secretory_peroxidase"/>
</dbReference>
<evidence type="ECO:0000256" key="4">
    <source>
        <dbReference type="ARBA" id="ARBA00012313"/>
    </source>
</evidence>
<feature type="binding site" description="axial binding residue" evidence="15">
    <location>
        <position position="197"/>
    </location>
    <ligand>
        <name>heme b</name>
        <dbReference type="ChEBI" id="CHEBI:60344"/>
    </ligand>
    <ligandPart>
        <name>Fe</name>
        <dbReference type="ChEBI" id="CHEBI:18248"/>
    </ligandPart>
</feature>
<dbReference type="CDD" id="cd00693">
    <property type="entry name" value="secretory_peroxidase"/>
    <property type="match status" value="1"/>
</dbReference>
<dbReference type="PRINTS" id="PR00461">
    <property type="entry name" value="PLPEROXIDASE"/>
</dbReference>
<feature type="binding site" evidence="14">
    <location>
        <position position="167"/>
    </location>
    <ligand>
        <name>substrate</name>
    </ligand>
</feature>
<feature type="binding site" evidence="15">
    <location>
        <position position="249"/>
    </location>
    <ligand>
        <name>Ca(2+)</name>
        <dbReference type="ChEBI" id="CHEBI:29108"/>
        <label>2</label>
    </ligand>
</feature>
<dbReference type="Gene3D" id="1.10.420.10">
    <property type="entry name" value="Peroxidase, domain 2"/>
    <property type="match status" value="1"/>
</dbReference>
<keyword evidence="7 18" id="KW-0349">Heme</keyword>
<keyword evidence="12 18" id="KW-0376">Hydrogen peroxide</keyword>
<keyword evidence="20" id="KW-1185">Reference proteome</keyword>
<reference evidence="21" key="2">
    <citation type="submission" date="2025-08" db="UniProtKB">
        <authorList>
            <consortium name="RefSeq"/>
        </authorList>
    </citation>
    <scope>IDENTIFICATION</scope>
    <source>
        <tissue evidence="21">Leaf</tissue>
    </source>
</reference>
<evidence type="ECO:0000256" key="9">
    <source>
        <dbReference type="ARBA" id="ARBA00023002"/>
    </source>
</evidence>
<dbReference type="PROSITE" id="PS00435">
    <property type="entry name" value="PEROXIDASE_1"/>
    <property type="match status" value="1"/>
</dbReference>
<evidence type="ECO:0000256" key="13">
    <source>
        <dbReference type="PIRSR" id="PIRSR600823-1"/>
    </source>
</evidence>
<evidence type="ECO:0000256" key="10">
    <source>
        <dbReference type="ARBA" id="ARBA00023004"/>
    </source>
</evidence>
<comment type="function">
    <text evidence="2">Removal of H(2)O(2), oxidation of toxic reductants, biosynthesis and degradation of lignin, suberization, auxin catabolism, response to environmental stresses such as wounding, pathogen attack and oxidative stress. These functions might be dependent on each isozyme/isoform in each plant tissue.</text>
</comment>
<evidence type="ECO:0000256" key="12">
    <source>
        <dbReference type="ARBA" id="ARBA00023324"/>
    </source>
</evidence>
<proteinExistence type="inferred from homology"/>
<comment type="cofactor">
    <cofactor evidence="15 18">
        <name>heme b</name>
        <dbReference type="ChEBI" id="CHEBI:60344"/>
    </cofactor>
    <text evidence="15 18">Binds 1 heme b (iron(II)-protoporphyrin IX) group per subunit.</text>
</comment>
<dbReference type="PROSITE" id="PS00436">
    <property type="entry name" value="PEROXIDASE_2"/>
    <property type="match status" value="1"/>
</dbReference>
<evidence type="ECO:0000259" key="19">
    <source>
        <dbReference type="PROSITE" id="PS50873"/>
    </source>
</evidence>
<comment type="similarity">
    <text evidence="18">Belongs to the peroxidase family. Classical plant (class III) peroxidase subfamily.</text>
</comment>
<evidence type="ECO:0000256" key="15">
    <source>
        <dbReference type="PIRSR" id="PIRSR600823-3"/>
    </source>
</evidence>
<feature type="active site" description="Proton acceptor" evidence="13">
    <location>
        <position position="68"/>
    </location>
</feature>